<name>A0A1I1R9F9_RUMAL</name>
<keyword evidence="2" id="KW-0812">Transmembrane</keyword>
<accession>A0A1I1R9F9</accession>
<sequence>MKDNDYKRIENQLEPDDRLVRNVIDKASELSTNSVMAEDYLRDHDVPETITVNHNSAYKYILSAVAALALVFGVGAYMRSNNAVKTHLPDASSVEEKVAEVTECTPETVIADDATSTESLAEVTESTADKTENMADESEAEIPDDGRSEWRPDKTADSFENENGNGEVAALARATEEYRSFEMNGKTYYSAWGNYGEIYDETFILGNNILNSSYIDELIANVDVDSMFADIGRPAAQAEVYSLKYADPDYYAAVRFIDVNGDERFYLFADNSRSFDTLAEHLLALNTDIYTFDGTAIIRRNGVRSFIDDDSALKEMILSADGEKTDTAYGEAGCEIFLDTPAYGGSVGYTVYSDGYIAVNAFGSESVYNVGTETTAQMISYVNENCHG</sequence>
<evidence type="ECO:0000256" key="1">
    <source>
        <dbReference type="SAM" id="MobiDB-lite"/>
    </source>
</evidence>
<evidence type="ECO:0000256" key="2">
    <source>
        <dbReference type="SAM" id="Phobius"/>
    </source>
</evidence>
<evidence type="ECO:0000313" key="4">
    <source>
        <dbReference type="Proteomes" id="UP000182192"/>
    </source>
</evidence>
<organism evidence="3 4">
    <name type="scientific">Ruminococcus albus</name>
    <dbReference type="NCBI Taxonomy" id="1264"/>
    <lineage>
        <taxon>Bacteria</taxon>
        <taxon>Bacillati</taxon>
        <taxon>Bacillota</taxon>
        <taxon>Clostridia</taxon>
        <taxon>Eubacteriales</taxon>
        <taxon>Oscillospiraceae</taxon>
        <taxon>Ruminococcus</taxon>
    </lineage>
</organism>
<proteinExistence type="predicted"/>
<keyword evidence="2" id="KW-0472">Membrane</keyword>
<gene>
    <name evidence="3" type="ORF">SAMN02910406_03630</name>
</gene>
<feature type="compositionally biased region" description="Acidic residues" evidence="1">
    <location>
        <begin position="134"/>
        <end position="143"/>
    </location>
</feature>
<evidence type="ECO:0000313" key="3">
    <source>
        <dbReference type="EMBL" id="SFD30797.1"/>
    </source>
</evidence>
<dbReference type="OrthoDB" id="1816769at2"/>
<feature type="region of interest" description="Disordered" evidence="1">
    <location>
        <begin position="115"/>
        <end position="150"/>
    </location>
</feature>
<feature type="transmembrane region" description="Helical" evidence="2">
    <location>
        <begin position="60"/>
        <end position="78"/>
    </location>
</feature>
<dbReference type="Proteomes" id="UP000182192">
    <property type="component" value="Unassembled WGS sequence"/>
</dbReference>
<reference evidence="3 4" key="1">
    <citation type="submission" date="2016-10" db="EMBL/GenBank/DDBJ databases">
        <authorList>
            <person name="de Groot N.N."/>
        </authorList>
    </citation>
    <scope>NUCLEOTIDE SEQUENCE [LARGE SCALE GENOMIC DNA]</scope>
    <source>
        <strain evidence="3 4">AR67</strain>
    </source>
</reference>
<protein>
    <submittedName>
        <fullName evidence="3">Uncharacterized protein</fullName>
    </submittedName>
</protein>
<dbReference type="RefSeq" id="WP_074963364.1">
    <property type="nucleotide sequence ID" value="NZ_FOKQ01000061.1"/>
</dbReference>
<keyword evidence="2" id="KW-1133">Transmembrane helix</keyword>
<dbReference type="EMBL" id="FOKQ01000061">
    <property type="protein sequence ID" value="SFD30797.1"/>
    <property type="molecule type" value="Genomic_DNA"/>
</dbReference>
<dbReference type="AlphaFoldDB" id="A0A1I1R9F9"/>